<keyword evidence="3" id="KW-1185">Reference proteome</keyword>
<dbReference type="RefSeq" id="WP_378974865.1">
    <property type="nucleotide sequence ID" value="NZ_JBHSWN010000001.1"/>
</dbReference>
<dbReference type="InterPro" id="IPR011010">
    <property type="entry name" value="DNA_brk_join_enz"/>
</dbReference>
<name>A0ABW2BRU5_9HYPH</name>
<evidence type="ECO:0000256" key="1">
    <source>
        <dbReference type="ARBA" id="ARBA00023172"/>
    </source>
</evidence>
<dbReference type="SUPFAM" id="SSF56349">
    <property type="entry name" value="DNA breaking-rejoining enzymes"/>
    <property type="match status" value="1"/>
</dbReference>
<evidence type="ECO:0000313" key="3">
    <source>
        <dbReference type="Proteomes" id="UP001596292"/>
    </source>
</evidence>
<proteinExistence type="predicted"/>
<dbReference type="EMBL" id="JBHSWN010000001">
    <property type="protein sequence ID" value="MFC6792691.1"/>
    <property type="molecule type" value="Genomic_DNA"/>
</dbReference>
<keyword evidence="1" id="KW-0233">DNA recombination</keyword>
<sequence>MGRRVGPVIIDELAGRPYAESAYGREWRIVARAAGVPDNVWNMDAWAGAITEAEDAGADLDAIRSSAAHAQLATTLRYSRGAVGKSRAVATMRAAHRKAGTGAEQP</sequence>
<protein>
    <recommendedName>
        <fullName evidence="4">Tyr recombinase domain-containing protein</fullName>
    </recommendedName>
</protein>
<organism evidence="2 3">
    <name type="scientific">Methylobacterium komagatae</name>
    <dbReference type="NCBI Taxonomy" id="374425"/>
    <lineage>
        <taxon>Bacteria</taxon>
        <taxon>Pseudomonadati</taxon>
        <taxon>Pseudomonadota</taxon>
        <taxon>Alphaproteobacteria</taxon>
        <taxon>Hyphomicrobiales</taxon>
        <taxon>Methylobacteriaceae</taxon>
        <taxon>Methylobacterium</taxon>
    </lineage>
</organism>
<accession>A0ABW2BRU5</accession>
<dbReference type="Gene3D" id="1.10.443.10">
    <property type="entry name" value="Intergrase catalytic core"/>
    <property type="match status" value="1"/>
</dbReference>
<reference evidence="3" key="1">
    <citation type="journal article" date="2019" name="Int. J. Syst. Evol. Microbiol.">
        <title>The Global Catalogue of Microorganisms (GCM) 10K type strain sequencing project: providing services to taxonomists for standard genome sequencing and annotation.</title>
        <authorList>
            <consortium name="The Broad Institute Genomics Platform"/>
            <consortium name="The Broad Institute Genome Sequencing Center for Infectious Disease"/>
            <person name="Wu L."/>
            <person name="Ma J."/>
        </authorList>
    </citation>
    <scope>NUCLEOTIDE SEQUENCE [LARGE SCALE GENOMIC DNA]</scope>
    <source>
        <strain evidence="3">CCUG 48316</strain>
    </source>
</reference>
<dbReference type="InterPro" id="IPR013762">
    <property type="entry name" value="Integrase-like_cat_sf"/>
</dbReference>
<evidence type="ECO:0008006" key="4">
    <source>
        <dbReference type="Google" id="ProtNLM"/>
    </source>
</evidence>
<evidence type="ECO:0000313" key="2">
    <source>
        <dbReference type="EMBL" id="MFC6792691.1"/>
    </source>
</evidence>
<comment type="caution">
    <text evidence="2">The sequence shown here is derived from an EMBL/GenBank/DDBJ whole genome shotgun (WGS) entry which is preliminary data.</text>
</comment>
<gene>
    <name evidence="2" type="ORF">ACFQE0_25925</name>
</gene>
<dbReference type="Proteomes" id="UP001596292">
    <property type="component" value="Unassembled WGS sequence"/>
</dbReference>